<name>A0AAN9XHP5_PSOTE</name>
<proteinExistence type="predicted"/>
<reference evidence="2 3" key="1">
    <citation type="submission" date="2024-01" db="EMBL/GenBank/DDBJ databases">
        <title>The genomes of 5 underutilized Papilionoideae crops provide insights into root nodulation and disease resistanc.</title>
        <authorList>
            <person name="Jiang F."/>
        </authorList>
    </citation>
    <scope>NUCLEOTIDE SEQUENCE [LARGE SCALE GENOMIC DNA]</scope>
    <source>
        <strain evidence="2">DUOXIRENSHENG_FW03</strain>
        <tissue evidence="2">Leaves</tissue>
    </source>
</reference>
<protein>
    <submittedName>
        <fullName evidence="2">Uncharacterized protein</fullName>
    </submittedName>
</protein>
<dbReference type="Proteomes" id="UP001386955">
    <property type="component" value="Unassembled WGS sequence"/>
</dbReference>
<evidence type="ECO:0000313" key="3">
    <source>
        <dbReference type="Proteomes" id="UP001386955"/>
    </source>
</evidence>
<dbReference type="AlphaFoldDB" id="A0AAN9XHP5"/>
<gene>
    <name evidence="2" type="ORF">VNO78_21427</name>
</gene>
<keyword evidence="3" id="KW-1185">Reference proteome</keyword>
<evidence type="ECO:0000313" key="2">
    <source>
        <dbReference type="EMBL" id="KAK7392977.1"/>
    </source>
</evidence>
<organism evidence="2 3">
    <name type="scientific">Psophocarpus tetragonolobus</name>
    <name type="common">Winged bean</name>
    <name type="synonym">Dolichos tetragonolobus</name>
    <dbReference type="NCBI Taxonomy" id="3891"/>
    <lineage>
        <taxon>Eukaryota</taxon>
        <taxon>Viridiplantae</taxon>
        <taxon>Streptophyta</taxon>
        <taxon>Embryophyta</taxon>
        <taxon>Tracheophyta</taxon>
        <taxon>Spermatophyta</taxon>
        <taxon>Magnoliopsida</taxon>
        <taxon>eudicotyledons</taxon>
        <taxon>Gunneridae</taxon>
        <taxon>Pentapetalae</taxon>
        <taxon>rosids</taxon>
        <taxon>fabids</taxon>
        <taxon>Fabales</taxon>
        <taxon>Fabaceae</taxon>
        <taxon>Papilionoideae</taxon>
        <taxon>50 kb inversion clade</taxon>
        <taxon>NPAAA clade</taxon>
        <taxon>indigoferoid/millettioid clade</taxon>
        <taxon>Phaseoleae</taxon>
        <taxon>Psophocarpus</taxon>
    </lineage>
</organism>
<dbReference type="EMBL" id="JAYMYS010000005">
    <property type="protein sequence ID" value="KAK7392977.1"/>
    <property type="molecule type" value="Genomic_DNA"/>
</dbReference>
<sequence>MGDGVAVAHKGNKRKPNKEKVLRGANPPKQGIASSFGNWEVFANVTKKLGVSINISEETKLLENIEVASLYRREKEDRGVVDSSSKVLGRSLISHSGAVKHEVTHISEEIEKCNDASLKTDFLCNVEEVNMTFNGNSKSHAKFRGVGEGMLNFNNGPPSSAHVMASNLRSEEYNEGGSPTNIDFTPIGPITIRSLSGHCQLGKEMEVQLGLLDQNRGATSKAYASHLAVAKDEVQ</sequence>
<comment type="caution">
    <text evidence="2">The sequence shown here is derived from an EMBL/GenBank/DDBJ whole genome shotgun (WGS) entry which is preliminary data.</text>
</comment>
<feature type="region of interest" description="Disordered" evidence="1">
    <location>
        <begin position="1"/>
        <end position="27"/>
    </location>
</feature>
<evidence type="ECO:0000256" key="1">
    <source>
        <dbReference type="SAM" id="MobiDB-lite"/>
    </source>
</evidence>
<accession>A0AAN9XHP5</accession>